<organism evidence="2 3">
    <name type="scientific">Paenibacillus cookii</name>
    <dbReference type="NCBI Taxonomy" id="157839"/>
    <lineage>
        <taxon>Bacteria</taxon>
        <taxon>Bacillati</taxon>
        <taxon>Bacillota</taxon>
        <taxon>Bacilli</taxon>
        <taxon>Bacillales</taxon>
        <taxon>Paenibacillaceae</taxon>
        <taxon>Paenibacillus</taxon>
    </lineage>
</organism>
<dbReference type="PANTHER" id="PTHR21310">
    <property type="entry name" value="AMINOGLYCOSIDE PHOSPHOTRANSFERASE-RELATED-RELATED"/>
    <property type="match status" value="1"/>
</dbReference>
<proteinExistence type="predicted"/>
<dbReference type="EMBL" id="BORW01000009">
    <property type="protein sequence ID" value="GIO67360.1"/>
    <property type="molecule type" value="Genomic_DNA"/>
</dbReference>
<dbReference type="InterPro" id="IPR051678">
    <property type="entry name" value="AGP_Transferase"/>
</dbReference>
<reference evidence="2 3" key="1">
    <citation type="submission" date="2021-03" db="EMBL/GenBank/DDBJ databases">
        <title>Antimicrobial resistance genes in bacteria isolated from Japanese honey, and their potential for conferring macrolide and lincosamide resistance in the American foulbrood pathogen Paenibacillus larvae.</title>
        <authorList>
            <person name="Okamoto M."/>
            <person name="Kumagai M."/>
            <person name="Kanamori H."/>
            <person name="Takamatsu D."/>
        </authorList>
    </citation>
    <scope>NUCLEOTIDE SEQUENCE [LARGE SCALE GENOMIC DNA]</scope>
    <source>
        <strain evidence="2 3">J21TS3</strain>
    </source>
</reference>
<evidence type="ECO:0000313" key="2">
    <source>
        <dbReference type="EMBL" id="GIO67360.1"/>
    </source>
</evidence>
<dbReference type="InterPro" id="IPR011009">
    <property type="entry name" value="Kinase-like_dom_sf"/>
</dbReference>
<evidence type="ECO:0000259" key="1">
    <source>
        <dbReference type="Pfam" id="PF01636"/>
    </source>
</evidence>
<dbReference type="Gene3D" id="3.90.1200.10">
    <property type="match status" value="1"/>
</dbReference>
<accession>A0ABQ4LVR3</accession>
<feature type="domain" description="Aminoglycoside phosphotransferase" evidence="1">
    <location>
        <begin position="39"/>
        <end position="273"/>
    </location>
</feature>
<evidence type="ECO:0000313" key="3">
    <source>
        <dbReference type="Proteomes" id="UP000680638"/>
    </source>
</evidence>
<comment type="caution">
    <text evidence="2">The sequence shown here is derived from an EMBL/GenBank/DDBJ whole genome shotgun (WGS) entry which is preliminary data.</text>
</comment>
<gene>
    <name evidence="2" type="ORF">J21TS3_21810</name>
</gene>
<keyword evidence="3" id="KW-1185">Reference proteome</keyword>
<dbReference type="Pfam" id="PF01636">
    <property type="entry name" value="APH"/>
    <property type="match status" value="1"/>
</dbReference>
<protein>
    <recommendedName>
        <fullName evidence="1">Aminoglycoside phosphotransferase domain-containing protein</fullName>
    </recommendedName>
</protein>
<dbReference type="InterPro" id="IPR002575">
    <property type="entry name" value="Aminoglycoside_PTrfase"/>
</dbReference>
<sequence>MTTRIFFSTNSLGSIAAGQIQNMLDRFHLGEFVSSERTAEGVMQQTMFITSTSGKFVLKGNPIYEGQWAEEKFFVDHLHEICRVPVPVPYIIDDQSDIFGWSYALMPRLPGVHFNDPAVQAALSGTDQLMIASRLAETLTQLHRWKTDSFGEFDPVLRRIHPFADTYGSWLYSTIKFWLADAKKYSDIRAEDQRWADRVLQHSKPSFDALEIPSFVMGDFKPENVLMEHDGDGWRVSGVIDFTTSYFGDSIADLCKITLHYLDLGQEKLAKRFIMEYMGRTNAGEAEIQRLKVHLLHQRVLDWGCAYATQSVTWDKRLSFSEWADRFVQFAADIN</sequence>
<dbReference type="Proteomes" id="UP000680638">
    <property type="component" value="Unassembled WGS sequence"/>
</dbReference>
<dbReference type="Gene3D" id="3.30.200.20">
    <property type="entry name" value="Phosphorylase Kinase, domain 1"/>
    <property type="match status" value="1"/>
</dbReference>
<dbReference type="SUPFAM" id="SSF56112">
    <property type="entry name" value="Protein kinase-like (PK-like)"/>
    <property type="match status" value="1"/>
</dbReference>
<name>A0ABQ4LVR3_9BACL</name>